<proteinExistence type="predicted"/>
<dbReference type="AlphaFoldDB" id="X0UBX4"/>
<evidence type="ECO:0000313" key="1">
    <source>
        <dbReference type="EMBL" id="GAF97887.1"/>
    </source>
</evidence>
<protein>
    <submittedName>
        <fullName evidence="1">Uncharacterized protein</fullName>
    </submittedName>
</protein>
<organism evidence="1">
    <name type="scientific">marine sediment metagenome</name>
    <dbReference type="NCBI Taxonomy" id="412755"/>
    <lineage>
        <taxon>unclassified sequences</taxon>
        <taxon>metagenomes</taxon>
        <taxon>ecological metagenomes</taxon>
    </lineage>
</organism>
<reference evidence="1" key="1">
    <citation type="journal article" date="2014" name="Front. Microbiol.">
        <title>High frequency of phylogenetically diverse reductive dehalogenase-homologous genes in deep subseafloor sedimentary metagenomes.</title>
        <authorList>
            <person name="Kawai M."/>
            <person name="Futagami T."/>
            <person name="Toyoda A."/>
            <person name="Takaki Y."/>
            <person name="Nishi S."/>
            <person name="Hori S."/>
            <person name="Arai W."/>
            <person name="Tsubouchi T."/>
            <person name="Morono Y."/>
            <person name="Uchiyama I."/>
            <person name="Ito T."/>
            <person name="Fujiyama A."/>
            <person name="Inagaki F."/>
            <person name="Takami H."/>
        </authorList>
    </citation>
    <scope>NUCLEOTIDE SEQUENCE</scope>
    <source>
        <strain evidence="1">Expedition CK06-06</strain>
    </source>
</reference>
<comment type="caution">
    <text evidence="1">The sequence shown here is derived from an EMBL/GenBank/DDBJ whole genome shotgun (WGS) entry which is preliminary data.</text>
</comment>
<sequence length="160" mass="17615">SDYDITDVWDLPADDVLDIQITTPPGAKLAHFTIDFFTEKSVEWWLWENVAINTPGTTITPRNHRRDAGDNSTLTTKYIINTSIANANSDTAVAGATYLAHGKTGEAGAKKDTGSGGGADSREEWIFLPSEDYSLRFFDLGDGGFIAIHLDWYEHTDKDS</sequence>
<feature type="non-terminal residue" evidence="1">
    <location>
        <position position="1"/>
    </location>
</feature>
<accession>X0UBX4</accession>
<dbReference type="EMBL" id="BARS01012189">
    <property type="protein sequence ID" value="GAF97887.1"/>
    <property type="molecule type" value="Genomic_DNA"/>
</dbReference>
<gene>
    <name evidence="1" type="ORF">S01H1_21839</name>
</gene>
<name>X0UBX4_9ZZZZ</name>